<dbReference type="GeneID" id="63771218"/>
<dbReference type="NCBIfam" id="TIGR00414">
    <property type="entry name" value="serS"/>
    <property type="match status" value="1"/>
</dbReference>
<evidence type="ECO:0000256" key="2">
    <source>
        <dbReference type="ARBA" id="ARBA00012840"/>
    </source>
</evidence>
<evidence type="ECO:0000256" key="1">
    <source>
        <dbReference type="ARBA" id="ARBA00010728"/>
    </source>
</evidence>
<dbReference type="Proteomes" id="UP000193689">
    <property type="component" value="Unassembled WGS sequence"/>
</dbReference>
<protein>
    <recommendedName>
        <fullName evidence="11">Serine--tRNA ligase, cytoplasmic</fullName>
        <ecNumber evidence="2">6.1.1.11</ecNumber>
    </recommendedName>
    <alternativeName>
        <fullName evidence="8">Seryl-tRNA synthetase</fullName>
    </alternativeName>
    <alternativeName>
        <fullName evidence="9">Seryl-tRNA(Ser) synthetase</fullName>
    </alternativeName>
</protein>
<keyword evidence="14" id="KW-0175">Coiled coil</keyword>
<dbReference type="InterPro" id="IPR010978">
    <property type="entry name" value="tRNA-bd_arm"/>
</dbReference>
<evidence type="ECO:0000256" key="3">
    <source>
        <dbReference type="ARBA" id="ARBA00022598"/>
    </source>
</evidence>
<dbReference type="InterPro" id="IPR045864">
    <property type="entry name" value="aa-tRNA-synth_II/BPL/LPL"/>
</dbReference>
<dbReference type="Pfam" id="PF02403">
    <property type="entry name" value="Seryl_tRNA_N"/>
    <property type="match status" value="1"/>
</dbReference>
<sequence>MLDVNDFIKERGGDPEKIRESQRRRYAPVEVVDEIIEMFEDHRKTQYAATQMNGKINEVNKLIGTKKKAKENADELLQQRAALDKEKKDLLDLAAEKDVALKKKVKTIGNIVHDSVPISDNEDNNACLRKWAPEGVTVEKKDVLSHHEVLTRLDGYDPERGVKVVGHRGYFLKRWGVFLNQALINYGLEYLTEKGFTPLQTPQFMLKDYMGKTAQLEAFDEELYKVIDGEAQNDKYLIATSEQPISAFHADEWIQAKELPIKYAGFSTCYRREAGSHGRDAWGIFRVHQFEKVEQFVLTDPEKSWEVFDEMFSTSEGFYQSLGLPYRVVAIVSGALNNAAAKKFDLEAWFPFQGEYKELVSCSNCTDYQSRALEIRFGVKTQTDTKKKYVHALNSTLCATERALCCILENYQTEDGFRVPEVLRKYLPGAPDYIPFTKELPKDTTSAKAKKADKGGAKQKVQAAVAEAGEKLKNVMV</sequence>
<dbReference type="PRINTS" id="PR00981">
    <property type="entry name" value="TRNASYNTHSER"/>
</dbReference>
<dbReference type="GO" id="GO:0110004">
    <property type="term" value="P:positive regulation of tRNA methylation"/>
    <property type="evidence" value="ECO:0007669"/>
    <property type="project" value="EnsemblFungi"/>
</dbReference>
<evidence type="ECO:0000256" key="4">
    <source>
        <dbReference type="ARBA" id="ARBA00022741"/>
    </source>
</evidence>
<dbReference type="PANTHER" id="PTHR11778">
    <property type="entry name" value="SERYL-TRNA SYNTHETASE"/>
    <property type="match status" value="1"/>
</dbReference>
<feature type="binding site" evidence="12">
    <location>
        <position position="394"/>
    </location>
    <ligand>
        <name>L-serine</name>
        <dbReference type="ChEBI" id="CHEBI:33384"/>
    </ligand>
</feature>
<evidence type="ECO:0000313" key="17">
    <source>
        <dbReference type="Proteomes" id="UP000193689"/>
    </source>
</evidence>
<dbReference type="GO" id="GO:1990825">
    <property type="term" value="F:sequence-specific mRNA binding"/>
    <property type="evidence" value="ECO:0007669"/>
    <property type="project" value="EnsemblFungi"/>
</dbReference>
<dbReference type="FunFam" id="1.10.287.40:FF:000003">
    <property type="entry name" value="Serine--tRNA ligase cytoplasmic"/>
    <property type="match status" value="1"/>
</dbReference>
<feature type="coiled-coil region" evidence="14">
    <location>
        <begin position="59"/>
        <end position="93"/>
    </location>
</feature>
<dbReference type="RefSeq" id="XP_040721624.1">
    <property type="nucleotide sequence ID" value="XM_040855006.1"/>
</dbReference>
<evidence type="ECO:0000256" key="5">
    <source>
        <dbReference type="ARBA" id="ARBA00022840"/>
    </source>
</evidence>
<dbReference type="SUPFAM" id="SSF46589">
    <property type="entry name" value="tRNA-binding arm"/>
    <property type="match status" value="1"/>
</dbReference>
<dbReference type="PIRSF" id="PIRSF001529">
    <property type="entry name" value="Ser-tRNA-synth_IIa"/>
    <property type="match status" value="1"/>
</dbReference>
<feature type="binding site" evidence="12">
    <location>
        <position position="271"/>
    </location>
    <ligand>
        <name>L-serine</name>
        <dbReference type="ChEBI" id="CHEBI:33384"/>
    </ligand>
</feature>
<feature type="domain" description="Aminoacyl-transfer RNA synthetases class-II family profile" evidence="15">
    <location>
        <begin position="142"/>
        <end position="428"/>
    </location>
</feature>
<dbReference type="GO" id="GO:0005524">
    <property type="term" value="F:ATP binding"/>
    <property type="evidence" value="ECO:0007669"/>
    <property type="project" value="UniProtKB-KW"/>
</dbReference>
<comment type="function">
    <text evidence="10">Catalyzes the attachment of serine to tRNA(Ser) in a two-step reaction: serine is first activated by ATP to form Ser-AMP and then transferred to the acceptor end of tRNA(Ser).</text>
</comment>
<dbReference type="InterPro" id="IPR002317">
    <property type="entry name" value="Ser-tRNA-ligase_type_1"/>
</dbReference>
<organism evidence="16 17">
    <name type="scientific">Pseudomassariella vexata</name>
    <dbReference type="NCBI Taxonomy" id="1141098"/>
    <lineage>
        <taxon>Eukaryota</taxon>
        <taxon>Fungi</taxon>
        <taxon>Dikarya</taxon>
        <taxon>Ascomycota</taxon>
        <taxon>Pezizomycotina</taxon>
        <taxon>Sordariomycetes</taxon>
        <taxon>Xylariomycetidae</taxon>
        <taxon>Amphisphaeriales</taxon>
        <taxon>Pseudomassariaceae</taxon>
        <taxon>Pseudomassariella</taxon>
    </lineage>
</organism>
<evidence type="ECO:0000256" key="8">
    <source>
        <dbReference type="ARBA" id="ARBA00031113"/>
    </source>
</evidence>
<proteinExistence type="inferred from homology"/>
<evidence type="ECO:0000256" key="13">
    <source>
        <dbReference type="PIRSR" id="PIRSR001529-2"/>
    </source>
</evidence>
<evidence type="ECO:0000256" key="11">
    <source>
        <dbReference type="ARBA" id="ARBA00074532"/>
    </source>
</evidence>
<evidence type="ECO:0000256" key="6">
    <source>
        <dbReference type="ARBA" id="ARBA00022917"/>
    </source>
</evidence>
<dbReference type="FunFam" id="3.30.930.10:FF:000026">
    <property type="entry name" value="Seryl-tRNA synthetase, cytoplasmic"/>
    <property type="match status" value="1"/>
</dbReference>
<feature type="binding site" evidence="13">
    <location>
        <begin position="358"/>
        <end position="361"/>
    </location>
    <ligand>
        <name>ATP</name>
        <dbReference type="ChEBI" id="CHEBI:30616"/>
    </ligand>
</feature>
<dbReference type="EC" id="6.1.1.11" evidence="2"/>
<dbReference type="FunCoup" id="A0A1Y2EKH1">
    <property type="interactions" value="791"/>
</dbReference>
<evidence type="ECO:0000256" key="7">
    <source>
        <dbReference type="ARBA" id="ARBA00023146"/>
    </source>
</evidence>
<evidence type="ECO:0000256" key="14">
    <source>
        <dbReference type="SAM" id="Coils"/>
    </source>
</evidence>
<dbReference type="Gene3D" id="3.30.930.10">
    <property type="entry name" value="Bira Bifunctional Protein, Domain 2"/>
    <property type="match status" value="1"/>
</dbReference>
<gene>
    <name evidence="16" type="ORF">BCR38DRAFT_330930</name>
</gene>
<dbReference type="Pfam" id="PF00587">
    <property type="entry name" value="tRNA-synt_2b"/>
    <property type="match status" value="1"/>
</dbReference>
<dbReference type="GO" id="GO:0006434">
    <property type="term" value="P:seryl-tRNA aminoacylation"/>
    <property type="evidence" value="ECO:0007669"/>
    <property type="project" value="EnsemblFungi"/>
</dbReference>
<name>A0A1Y2EKH1_9PEZI</name>
<keyword evidence="5 13" id="KW-0067">ATP-binding</keyword>
<dbReference type="EMBL" id="MCFJ01000001">
    <property type="protein sequence ID" value="ORY72032.1"/>
    <property type="molecule type" value="Genomic_DNA"/>
</dbReference>
<feature type="site" description="Important for serine binding" evidence="12">
    <location>
        <position position="396"/>
    </location>
</feature>
<feature type="binding site" evidence="12">
    <location>
        <position position="240"/>
    </location>
    <ligand>
        <name>L-serine</name>
        <dbReference type="ChEBI" id="CHEBI:33384"/>
    </ligand>
</feature>
<dbReference type="InterPro" id="IPR002314">
    <property type="entry name" value="aa-tRNA-synt_IIb"/>
</dbReference>
<dbReference type="InterPro" id="IPR042103">
    <property type="entry name" value="SerRS_1_N_sf"/>
</dbReference>
<feature type="binding site" evidence="13">
    <location>
        <begin position="271"/>
        <end position="273"/>
    </location>
    <ligand>
        <name>ATP</name>
        <dbReference type="ChEBI" id="CHEBI:30616"/>
    </ligand>
</feature>
<evidence type="ECO:0000256" key="9">
    <source>
        <dbReference type="ARBA" id="ARBA00034892"/>
    </source>
</evidence>
<reference evidence="16 17" key="1">
    <citation type="submission" date="2016-07" db="EMBL/GenBank/DDBJ databases">
        <title>Pervasive Adenine N6-methylation of Active Genes in Fungi.</title>
        <authorList>
            <consortium name="DOE Joint Genome Institute"/>
            <person name="Mondo S.J."/>
            <person name="Dannebaum R.O."/>
            <person name="Kuo R.C."/>
            <person name="Labutti K."/>
            <person name="Haridas S."/>
            <person name="Kuo A."/>
            <person name="Salamov A."/>
            <person name="Ahrendt S.R."/>
            <person name="Lipzen A."/>
            <person name="Sullivan W."/>
            <person name="Andreopoulos W.B."/>
            <person name="Clum A."/>
            <person name="Lindquist E."/>
            <person name="Daum C."/>
            <person name="Ramamoorthy G.K."/>
            <person name="Gryganskyi A."/>
            <person name="Culley D."/>
            <person name="Magnuson J.K."/>
            <person name="James T.Y."/>
            <person name="O'Malley M.A."/>
            <person name="Stajich J.E."/>
            <person name="Spatafora J.W."/>
            <person name="Visel A."/>
            <person name="Grigoriev I.V."/>
        </authorList>
    </citation>
    <scope>NUCLEOTIDE SEQUENCE [LARGE SCALE GENOMIC DNA]</scope>
    <source>
        <strain evidence="16 17">CBS 129021</strain>
    </source>
</reference>
<evidence type="ECO:0000259" key="15">
    <source>
        <dbReference type="PROSITE" id="PS50862"/>
    </source>
</evidence>
<keyword evidence="6" id="KW-0648">Protein biosynthesis</keyword>
<dbReference type="UniPathway" id="UPA00906">
    <property type="reaction ID" value="UER00895"/>
</dbReference>
<evidence type="ECO:0000256" key="10">
    <source>
        <dbReference type="ARBA" id="ARBA00058708"/>
    </source>
</evidence>
<feature type="binding site" evidence="12">
    <location>
        <position position="294"/>
    </location>
    <ligand>
        <name>L-serine</name>
        <dbReference type="ChEBI" id="CHEBI:33384"/>
    </ligand>
</feature>
<keyword evidence="3" id="KW-0436">Ligase</keyword>
<dbReference type="InterPro" id="IPR006195">
    <property type="entry name" value="aa-tRNA-synth_II"/>
</dbReference>
<accession>A0A1Y2EKH1</accession>
<dbReference type="GO" id="GO:0004828">
    <property type="term" value="F:serine-tRNA ligase activity"/>
    <property type="evidence" value="ECO:0007669"/>
    <property type="project" value="UniProtKB-EC"/>
</dbReference>
<keyword evidence="7" id="KW-0030">Aminoacyl-tRNA synthetase</keyword>
<dbReference type="CDD" id="cd00770">
    <property type="entry name" value="SerRS_core"/>
    <property type="match status" value="1"/>
</dbReference>
<keyword evidence="17" id="KW-1185">Reference proteome</keyword>
<comment type="caution">
    <text evidence="16">The sequence shown here is derived from an EMBL/GenBank/DDBJ whole genome shotgun (WGS) entry which is preliminary data.</text>
</comment>
<dbReference type="STRING" id="1141098.A0A1Y2EKH1"/>
<evidence type="ECO:0000313" key="16">
    <source>
        <dbReference type="EMBL" id="ORY72032.1"/>
    </source>
</evidence>
<dbReference type="SUPFAM" id="SSF55681">
    <property type="entry name" value="Class II aaRS and biotin synthetases"/>
    <property type="match status" value="1"/>
</dbReference>
<dbReference type="AlphaFoldDB" id="A0A1Y2EKH1"/>
<keyword evidence="4" id="KW-0547">Nucleotide-binding</keyword>
<dbReference type="OrthoDB" id="10264585at2759"/>
<dbReference type="InParanoid" id="A0A1Y2EKH1"/>
<dbReference type="InterPro" id="IPR015866">
    <property type="entry name" value="Ser-tRNA-synth_1_N"/>
</dbReference>
<dbReference type="PROSITE" id="PS50862">
    <property type="entry name" value="AA_TRNA_LIGASE_II"/>
    <property type="match status" value="1"/>
</dbReference>
<dbReference type="Gene3D" id="1.10.287.40">
    <property type="entry name" value="Serine-tRNA synthetase, tRNA binding domain"/>
    <property type="match status" value="1"/>
</dbReference>
<feature type="binding site" evidence="13">
    <location>
        <begin position="287"/>
        <end position="290"/>
    </location>
    <ligand>
        <name>ATP</name>
        <dbReference type="ChEBI" id="CHEBI:30616"/>
    </ligand>
</feature>
<comment type="similarity">
    <text evidence="1">Belongs to the class-II aminoacyl-tRNA synthetase family. Type-1 seryl-tRNA synthetase subfamily.</text>
</comment>
<evidence type="ECO:0000256" key="12">
    <source>
        <dbReference type="PIRSR" id="PIRSR001529-1"/>
    </source>
</evidence>
<dbReference type="InterPro" id="IPR033729">
    <property type="entry name" value="SerRS_core"/>
</dbReference>